<dbReference type="Proteomes" id="UP001338125">
    <property type="component" value="Unassembled WGS sequence"/>
</dbReference>
<protein>
    <submittedName>
        <fullName evidence="1">Uncharacterized protein</fullName>
    </submittedName>
</protein>
<gene>
    <name evidence="1" type="ORF">PT974_10311</name>
</gene>
<proteinExistence type="predicted"/>
<organism evidence="1 2">
    <name type="scientific">Cladobotryum mycophilum</name>
    <dbReference type="NCBI Taxonomy" id="491253"/>
    <lineage>
        <taxon>Eukaryota</taxon>
        <taxon>Fungi</taxon>
        <taxon>Dikarya</taxon>
        <taxon>Ascomycota</taxon>
        <taxon>Pezizomycotina</taxon>
        <taxon>Sordariomycetes</taxon>
        <taxon>Hypocreomycetidae</taxon>
        <taxon>Hypocreales</taxon>
        <taxon>Hypocreaceae</taxon>
        <taxon>Cladobotryum</taxon>
    </lineage>
</organism>
<name>A0ABR0SAE8_9HYPO</name>
<keyword evidence="2" id="KW-1185">Reference proteome</keyword>
<evidence type="ECO:0000313" key="1">
    <source>
        <dbReference type="EMBL" id="KAK5988817.1"/>
    </source>
</evidence>
<evidence type="ECO:0000313" key="2">
    <source>
        <dbReference type="Proteomes" id="UP001338125"/>
    </source>
</evidence>
<dbReference type="EMBL" id="JAVFKD010000015">
    <property type="protein sequence ID" value="KAK5988817.1"/>
    <property type="molecule type" value="Genomic_DNA"/>
</dbReference>
<comment type="caution">
    <text evidence="1">The sequence shown here is derived from an EMBL/GenBank/DDBJ whole genome shotgun (WGS) entry which is preliminary data.</text>
</comment>
<sequence>MPPPALKGKCTGEPPHMRQDFDPQLAVVSPDITSKCSGFLLLSRIDNGLMLIGQRSMNRSQGIAEDEELNMNDSISNMDALFYLFRGVYRVEPVYADAHVMSP</sequence>
<accession>A0ABR0SAE8</accession>
<reference evidence="1 2" key="1">
    <citation type="submission" date="2024-01" db="EMBL/GenBank/DDBJ databases">
        <title>Complete genome of Cladobotryum mycophilum ATHUM6906.</title>
        <authorList>
            <person name="Christinaki A.C."/>
            <person name="Myridakis A.I."/>
            <person name="Kouvelis V.N."/>
        </authorList>
    </citation>
    <scope>NUCLEOTIDE SEQUENCE [LARGE SCALE GENOMIC DNA]</scope>
    <source>
        <strain evidence="1 2">ATHUM6906</strain>
    </source>
</reference>